<dbReference type="RefSeq" id="XP_012942283.1">
    <property type="nucleotide sequence ID" value="XM_013086829.2"/>
</dbReference>
<evidence type="ECO:0000256" key="4">
    <source>
        <dbReference type="ARBA" id="ARBA00007540"/>
    </source>
</evidence>
<feature type="region of interest" description="Disordered" evidence="10">
    <location>
        <begin position="221"/>
        <end position="279"/>
    </location>
</feature>
<keyword evidence="9" id="KW-0539">Nucleus</keyword>
<dbReference type="PANTHER" id="PTHR13403:SF6">
    <property type="entry name" value="SNURPORTIN-1"/>
    <property type="match status" value="1"/>
</dbReference>
<evidence type="ECO:0000256" key="3">
    <source>
        <dbReference type="ARBA" id="ARBA00004496"/>
    </source>
</evidence>
<feature type="compositionally biased region" description="Basic and acidic residues" evidence="10">
    <location>
        <begin position="221"/>
        <end position="246"/>
    </location>
</feature>
<evidence type="ECO:0000256" key="9">
    <source>
        <dbReference type="ARBA" id="ARBA00023242"/>
    </source>
</evidence>
<comment type="function">
    <text evidence="1">Functions as an U snRNP-specific nuclear import adapter. Involved in the trimethylguanosine (m3G)-cap-dependent nuclear import of U snRNPs. Binds specifically to the terminal m3G-cap U snRNAs.</text>
</comment>
<comment type="similarity">
    <text evidence="4">Belongs to the snurportin family.</text>
</comment>
<dbReference type="InterPro" id="IPR017336">
    <property type="entry name" value="Snurportin-1"/>
</dbReference>
<keyword evidence="6" id="KW-0813">Transport</keyword>
<evidence type="ECO:0000259" key="11">
    <source>
        <dbReference type="Pfam" id="PF21974"/>
    </source>
</evidence>
<evidence type="ECO:0000313" key="12">
    <source>
        <dbReference type="Proteomes" id="UP000694888"/>
    </source>
</evidence>
<evidence type="ECO:0000256" key="7">
    <source>
        <dbReference type="ARBA" id="ARBA00022490"/>
    </source>
</evidence>
<organism evidence="12 13">
    <name type="scientific">Aplysia californica</name>
    <name type="common">California sea hare</name>
    <dbReference type="NCBI Taxonomy" id="6500"/>
    <lineage>
        <taxon>Eukaryota</taxon>
        <taxon>Metazoa</taxon>
        <taxon>Spiralia</taxon>
        <taxon>Lophotrochozoa</taxon>
        <taxon>Mollusca</taxon>
        <taxon>Gastropoda</taxon>
        <taxon>Heterobranchia</taxon>
        <taxon>Euthyneura</taxon>
        <taxon>Tectipleura</taxon>
        <taxon>Aplysiida</taxon>
        <taxon>Aplysioidea</taxon>
        <taxon>Aplysiidae</taxon>
        <taxon>Aplysia</taxon>
    </lineage>
</organism>
<evidence type="ECO:0000256" key="5">
    <source>
        <dbReference type="ARBA" id="ARBA00016034"/>
    </source>
</evidence>
<reference evidence="13" key="1">
    <citation type="submission" date="2025-08" db="UniProtKB">
        <authorList>
            <consortium name="RefSeq"/>
        </authorList>
    </citation>
    <scope>IDENTIFICATION</scope>
</reference>
<dbReference type="Proteomes" id="UP000694888">
    <property type="component" value="Unplaced"/>
</dbReference>
<dbReference type="Pfam" id="PF21974">
    <property type="entry name" value="SPN1_m3Gcap_bd"/>
    <property type="match status" value="1"/>
</dbReference>
<evidence type="ECO:0000256" key="1">
    <source>
        <dbReference type="ARBA" id="ARBA00003975"/>
    </source>
</evidence>
<comment type="subcellular location">
    <subcellularLocation>
        <location evidence="3">Cytoplasm</location>
    </subcellularLocation>
    <subcellularLocation>
        <location evidence="2">Nucleus</location>
    </subcellularLocation>
</comment>
<dbReference type="PANTHER" id="PTHR13403">
    <property type="entry name" value="SNURPORTIN1 RNUT1 PROTEIN RNA, U TRANSPORTER 1"/>
    <property type="match status" value="1"/>
</dbReference>
<gene>
    <name evidence="13" type="primary">LOC101860520</name>
</gene>
<evidence type="ECO:0000256" key="6">
    <source>
        <dbReference type="ARBA" id="ARBA00022448"/>
    </source>
</evidence>
<protein>
    <recommendedName>
        <fullName evidence="5">Snurportin-1</fullName>
    </recommendedName>
</protein>
<dbReference type="CDD" id="cd09232">
    <property type="entry name" value="Snurportin-1_C"/>
    <property type="match status" value="1"/>
</dbReference>
<feature type="domain" description="Snurportin-1 m3G cap-binding" evidence="11">
    <location>
        <begin position="1"/>
        <end position="178"/>
    </location>
</feature>
<keyword evidence="8" id="KW-0694">RNA-binding</keyword>
<proteinExistence type="inferred from homology"/>
<evidence type="ECO:0000256" key="10">
    <source>
        <dbReference type="SAM" id="MobiDB-lite"/>
    </source>
</evidence>
<dbReference type="InterPro" id="IPR047857">
    <property type="entry name" value="Snurportin1_C"/>
</dbReference>
<evidence type="ECO:0000313" key="13">
    <source>
        <dbReference type="RefSeq" id="XP_012942283.1"/>
    </source>
</evidence>
<name>A0ABM1A7E1_APLCA</name>
<dbReference type="GeneID" id="101860520"/>
<accession>A0ABM1A7E1</accession>
<keyword evidence="7" id="KW-0963">Cytoplasm</keyword>
<dbReference type="SUPFAM" id="SSF56091">
    <property type="entry name" value="DNA ligase/mRNA capping enzyme, catalytic domain"/>
    <property type="match status" value="1"/>
</dbReference>
<evidence type="ECO:0000256" key="2">
    <source>
        <dbReference type="ARBA" id="ARBA00004123"/>
    </source>
</evidence>
<evidence type="ECO:0000256" key="8">
    <source>
        <dbReference type="ARBA" id="ARBA00022884"/>
    </source>
</evidence>
<dbReference type="Gene3D" id="3.30.470.30">
    <property type="entry name" value="DNA ligase/mRNA capping enzyme"/>
    <property type="match status" value="1"/>
</dbReference>
<sequence length="279" mass="32214">MQSTFMENIPENFADEWLFVVCPPGKRRLLVAAKDFTETYNSAGAPELKFRSCLPNGSHKLCDVHKIDDLTILDTVYSPEKKRFFIVDLLHWRHYPYYDTEAEFRFFVLPSKYSELDRPTEIDDDNEHPLELLEKYPCTLEKIEEVLKSTTFKVEGLLFIKKDSLYVTKDSEEVLWLKLDKMEKVLGVKVPEGVTFANTNSRDEKRRTEQEDRKKLKLERMAARQKEAADKARRLAEAELKSKEENASEENGEGGNDNTEACDGERGSSAQQEENEGGE</sequence>
<keyword evidence="12" id="KW-1185">Reference proteome</keyword>